<organism evidence="2 3">
    <name type="scientific">Paenibacillus methanolicus</name>
    <dbReference type="NCBI Taxonomy" id="582686"/>
    <lineage>
        <taxon>Bacteria</taxon>
        <taxon>Bacillati</taxon>
        <taxon>Bacillota</taxon>
        <taxon>Bacilli</taxon>
        <taxon>Bacillales</taxon>
        <taxon>Paenibacillaceae</taxon>
        <taxon>Paenibacillus</taxon>
    </lineage>
</organism>
<sequence length="161" mass="18301">MKLSRQDILMHSLEFAFQQEGWNPPLMKALEGLEEGQADWRPEIGASNTIREIATHLLFYKEKLLQSLRGLESPEPTSNDATFAEGGEPIWEQAVARLIQVHQDIQGCLKELQDEELDRPMPHFPIGGQVLTLAMHDSYHTGQIVLLRKLQGSWPSNREFG</sequence>
<dbReference type="AlphaFoldDB" id="A0A5S5C1I4"/>
<gene>
    <name evidence="2" type="ORF">BCM02_107279</name>
</gene>
<dbReference type="OrthoDB" id="9798830at2"/>
<dbReference type="Gene3D" id="1.20.120.450">
    <property type="entry name" value="dinb family like domain"/>
    <property type="match status" value="1"/>
</dbReference>
<dbReference type="Pfam" id="PF12867">
    <property type="entry name" value="DinB_2"/>
    <property type="match status" value="1"/>
</dbReference>
<evidence type="ECO:0000313" key="3">
    <source>
        <dbReference type="Proteomes" id="UP000323257"/>
    </source>
</evidence>
<evidence type="ECO:0000259" key="1">
    <source>
        <dbReference type="Pfam" id="PF12867"/>
    </source>
</evidence>
<reference evidence="2 3" key="1">
    <citation type="submission" date="2019-07" db="EMBL/GenBank/DDBJ databases">
        <title>Genomic Encyclopedia of Type Strains, Phase III (KMG-III): the genomes of soil and plant-associated and newly described type strains.</title>
        <authorList>
            <person name="Whitman W."/>
        </authorList>
    </citation>
    <scope>NUCLEOTIDE SEQUENCE [LARGE SCALE GENOMIC DNA]</scope>
    <source>
        <strain evidence="2 3">BL24</strain>
    </source>
</reference>
<dbReference type="SUPFAM" id="SSF109854">
    <property type="entry name" value="DinB/YfiT-like putative metalloenzymes"/>
    <property type="match status" value="1"/>
</dbReference>
<protein>
    <submittedName>
        <fullName evidence="2">Putative damage-inducible protein DinB</fullName>
    </submittedName>
</protein>
<accession>A0A5S5C1I4</accession>
<comment type="caution">
    <text evidence="2">The sequence shown here is derived from an EMBL/GenBank/DDBJ whole genome shotgun (WGS) entry which is preliminary data.</text>
</comment>
<dbReference type="RefSeq" id="WP_148930851.1">
    <property type="nucleotide sequence ID" value="NZ_VNHS01000007.1"/>
</dbReference>
<dbReference type="Proteomes" id="UP000323257">
    <property type="component" value="Unassembled WGS sequence"/>
</dbReference>
<evidence type="ECO:0000313" key="2">
    <source>
        <dbReference type="EMBL" id="TYP73295.1"/>
    </source>
</evidence>
<feature type="domain" description="DinB-like" evidence="1">
    <location>
        <begin position="27"/>
        <end position="144"/>
    </location>
</feature>
<keyword evidence="3" id="KW-1185">Reference proteome</keyword>
<dbReference type="EMBL" id="VNHS01000007">
    <property type="protein sequence ID" value="TYP73295.1"/>
    <property type="molecule type" value="Genomic_DNA"/>
</dbReference>
<proteinExistence type="predicted"/>
<name>A0A5S5C1I4_9BACL</name>
<dbReference type="InterPro" id="IPR034660">
    <property type="entry name" value="DinB/YfiT-like"/>
</dbReference>
<dbReference type="InterPro" id="IPR024775">
    <property type="entry name" value="DinB-like"/>
</dbReference>